<gene>
    <name evidence="2" type="ORF">SD10_17575</name>
</gene>
<dbReference type="Proteomes" id="UP000033054">
    <property type="component" value="Chromosome"/>
</dbReference>
<dbReference type="RefSeq" id="WP_046575506.1">
    <property type="nucleotide sequence ID" value="NZ_CP010429.1"/>
</dbReference>
<evidence type="ECO:0000313" key="2">
    <source>
        <dbReference type="EMBL" id="AKD56448.1"/>
    </source>
</evidence>
<dbReference type="PATRIC" id="fig|1379870.5.peg.3807"/>
<dbReference type="EMBL" id="CP010429">
    <property type="protein sequence ID" value="AKD56448.1"/>
    <property type="molecule type" value="Genomic_DNA"/>
</dbReference>
<dbReference type="OrthoDB" id="951880at2"/>
<dbReference type="HOGENOM" id="CLU_1766869_0_0_10"/>
<accession>A0A0E3ZW62</accession>
<keyword evidence="3" id="KW-1185">Reference proteome</keyword>
<dbReference type="KEGG" id="srd:SD10_17575"/>
<feature type="transmembrane region" description="Helical" evidence="1">
    <location>
        <begin position="61"/>
        <end position="84"/>
    </location>
</feature>
<evidence type="ECO:0000256" key="1">
    <source>
        <dbReference type="SAM" id="Phobius"/>
    </source>
</evidence>
<dbReference type="AlphaFoldDB" id="A0A0E3ZW62"/>
<feature type="transmembrane region" description="Helical" evidence="1">
    <location>
        <begin position="104"/>
        <end position="130"/>
    </location>
</feature>
<protein>
    <submittedName>
        <fullName evidence="2">Uncharacterized protein</fullName>
    </submittedName>
</protein>
<keyword evidence="1" id="KW-0812">Transmembrane</keyword>
<keyword evidence="1" id="KW-1133">Transmembrane helix</keyword>
<reference evidence="2 3" key="1">
    <citation type="journal article" date="2014" name="Curr. Microbiol.">
        <title>Spirosoma radiotolerans sp. nov., a gamma-radiation-resistant bacterium isolated from gamma ray-irradiated soil.</title>
        <authorList>
            <person name="Lee J.J."/>
            <person name="Srinivasan S."/>
            <person name="Lim S."/>
            <person name="Joe M."/>
            <person name="Im S."/>
            <person name="Bae S.I."/>
            <person name="Park K.R."/>
            <person name="Han J.H."/>
            <person name="Park S.H."/>
            <person name="Joo B.M."/>
            <person name="Park S.J."/>
            <person name="Kim M.K."/>
        </authorList>
    </citation>
    <scope>NUCLEOTIDE SEQUENCE [LARGE SCALE GENOMIC DNA]</scope>
    <source>
        <strain evidence="2 3">DG5A</strain>
    </source>
</reference>
<organism evidence="2 3">
    <name type="scientific">Spirosoma radiotolerans</name>
    <dbReference type="NCBI Taxonomy" id="1379870"/>
    <lineage>
        <taxon>Bacteria</taxon>
        <taxon>Pseudomonadati</taxon>
        <taxon>Bacteroidota</taxon>
        <taxon>Cytophagia</taxon>
        <taxon>Cytophagales</taxon>
        <taxon>Cytophagaceae</taxon>
        <taxon>Spirosoma</taxon>
    </lineage>
</organism>
<name>A0A0E3ZW62_9BACT</name>
<proteinExistence type="predicted"/>
<sequence length="147" mass="16770">MEESLYNFYNLFVNGSLLEDLYQEELLSPLTWTAVGLAFVVAFAFYIWPFNKVSFSGFGSWLLMTGVSALFLFVITLVTCYQKANQDIPRDEADPNQGTLFDQGVSVFLSYAFEMALLTAIIFFIISMVLKNFSKNAKHRPMLWPSK</sequence>
<evidence type="ECO:0000313" key="3">
    <source>
        <dbReference type="Proteomes" id="UP000033054"/>
    </source>
</evidence>
<keyword evidence="1" id="KW-0472">Membrane</keyword>
<feature type="transmembrane region" description="Helical" evidence="1">
    <location>
        <begin position="30"/>
        <end position="49"/>
    </location>
</feature>
<dbReference type="STRING" id="1379870.SD10_17575"/>